<dbReference type="OMA" id="WAYHVHE"/>
<feature type="domain" description="SnoaL-like" evidence="1">
    <location>
        <begin position="11"/>
        <end position="135"/>
    </location>
</feature>
<name>A0A975D5X2_9SPHN</name>
<dbReference type="SUPFAM" id="SSF54427">
    <property type="entry name" value="NTF2-like"/>
    <property type="match status" value="1"/>
</dbReference>
<evidence type="ECO:0000313" key="2">
    <source>
        <dbReference type="EMBL" id="QTH23388.1"/>
    </source>
</evidence>
<dbReference type="RefSeq" id="WP_011951870.1">
    <property type="nucleotide sequence ID" value="NZ_CP059319.1"/>
</dbReference>
<accession>A0A975D5X2</accession>
<proteinExistence type="predicted"/>
<reference evidence="2" key="2">
    <citation type="submission" date="2021-04" db="EMBL/GenBank/DDBJ databases">
        <title>Isolation and genomic analysis of the ibuprofen-degrading bacterium Sphingomonas strain MPO218.</title>
        <authorList>
            <person name="Aulestia M."/>
            <person name="Flores A."/>
            <person name="Mangas E.L."/>
            <person name="Perez-Pulido A.J."/>
            <person name="Santero E."/>
            <person name="Camacho E.M."/>
        </authorList>
    </citation>
    <scope>NUCLEOTIDE SEQUENCE</scope>
    <source>
        <strain evidence="2">MPO218</strain>
    </source>
</reference>
<gene>
    <name evidence="2" type="ORF">HRJ34_07770</name>
</gene>
<evidence type="ECO:0000259" key="1">
    <source>
        <dbReference type="Pfam" id="PF13577"/>
    </source>
</evidence>
<reference evidence="2" key="1">
    <citation type="submission" date="2020-07" db="EMBL/GenBank/DDBJ databases">
        <authorList>
            <person name="Camacho E."/>
        </authorList>
    </citation>
    <scope>NUCLEOTIDE SEQUENCE</scope>
    <source>
        <strain evidence="2">MPO218</strain>
    </source>
</reference>
<sequence length="180" mass="20822">MTDQPAAEALQALLDKQAVSEVLLGYCRAIDRRDAELMRRVYWPEAIDDHAVFRGDVEQFIAYSFPFMEGVVSQHRITNIWVDLTGPAEAFSECYFSGFHDFPAEDGGRLERIVGGRYLDRHEKRGPEWRIIERTLVIDWYHERPGNSVWDSGRYANLPNRGAAKPDDPLYRLHPWGTRV</sequence>
<dbReference type="InterPro" id="IPR037401">
    <property type="entry name" value="SnoaL-like"/>
</dbReference>
<dbReference type="Pfam" id="PF13577">
    <property type="entry name" value="SnoaL_4"/>
    <property type="match status" value="1"/>
</dbReference>
<dbReference type="AlphaFoldDB" id="A0A975D5X2"/>
<evidence type="ECO:0000313" key="3">
    <source>
        <dbReference type="Proteomes" id="UP000664914"/>
    </source>
</evidence>
<dbReference type="InterPro" id="IPR032710">
    <property type="entry name" value="NTF2-like_dom_sf"/>
</dbReference>
<organism evidence="2 3">
    <name type="scientific">Rhizorhabdus wittichii</name>
    <dbReference type="NCBI Taxonomy" id="160791"/>
    <lineage>
        <taxon>Bacteria</taxon>
        <taxon>Pseudomonadati</taxon>
        <taxon>Pseudomonadota</taxon>
        <taxon>Alphaproteobacteria</taxon>
        <taxon>Sphingomonadales</taxon>
        <taxon>Sphingomonadaceae</taxon>
        <taxon>Rhizorhabdus</taxon>
    </lineage>
</organism>
<protein>
    <submittedName>
        <fullName evidence="2">Nuclear transport factor 2 family protein</fullName>
    </submittedName>
</protein>
<dbReference type="Proteomes" id="UP000664914">
    <property type="component" value="Chromosome"/>
</dbReference>
<dbReference type="EMBL" id="CP059319">
    <property type="protein sequence ID" value="QTH23388.1"/>
    <property type="molecule type" value="Genomic_DNA"/>
</dbReference>
<dbReference type="Gene3D" id="3.10.450.50">
    <property type="match status" value="1"/>
</dbReference>